<evidence type="ECO:0000256" key="1">
    <source>
        <dbReference type="ARBA" id="ARBA00005513"/>
    </source>
</evidence>
<accession>A0A9J6PCE8</accession>
<organism evidence="15 16">
    <name type="scientific">Futiania mangrovi</name>
    <dbReference type="NCBI Taxonomy" id="2959716"/>
    <lineage>
        <taxon>Bacteria</taxon>
        <taxon>Pseudomonadati</taxon>
        <taxon>Pseudomonadota</taxon>
        <taxon>Alphaproteobacteria</taxon>
        <taxon>Futianiales</taxon>
        <taxon>Futianiaceae</taxon>
        <taxon>Futiania</taxon>
    </lineage>
</organism>
<evidence type="ECO:0000256" key="6">
    <source>
        <dbReference type="ARBA" id="ARBA00022989"/>
    </source>
</evidence>
<evidence type="ECO:0000256" key="9">
    <source>
        <dbReference type="ARBA" id="ARBA00023310"/>
    </source>
</evidence>
<evidence type="ECO:0000256" key="11">
    <source>
        <dbReference type="ARBA" id="ARBA00025614"/>
    </source>
</evidence>
<dbReference type="GO" id="GO:0005886">
    <property type="term" value="C:plasma membrane"/>
    <property type="evidence" value="ECO:0007669"/>
    <property type="project" value="UniProtKB-SubCell"/>
</dbReference>
<keyword evidence="4 13" id="KW-0812">Transmembrane</keyword>
<dbReference type="Pfam" id="PF00430">
    <property type="entry name" value="ATP-synt_B"/>
    <property type="match status" value="1"/>
</dbReference>
<dbReference type="GO" id="GO:0012505">
    <property type="term" value="C:endomembrane system"/>
    <property type="evidence" value="ECO:0007669"/>
    <property type="project" value="UniProtKB-SubCell"/>
</dbReference>
<comment type="similarity">
    <text evidence="1 13">Belongs to the ATPase B chain family.</text>
</comment>
<evidence type="ECO:0000256" key="13">
    <source>
        <dbReference type="HAMAP-Rule" id="MF_01398"/>
    </source>
</evidence>
<evidence type="ECO:0000256" key="14">
    <source>
        <dbReference type="SAM" id="Coils"/>
    </source>
</evidence>
<protein>
    <recommendedName>
        <fullName evidence="13">ATP synthase subunit b</fullName>
    </recommendedName>
    <alternativeName>
        <fullName evidence="13">ATP synthase F(0) sector subunit b</fullName>
    </alternativeName>
    <alternativeName>
        <fullName evidence="13">ATPase subunit I</fullName>
    </alternativeName>
    <alternativeName>
        <fullName evidence="13">F-type ATPase subunit b</fullName>
        <shortName evidence="13">F-ATPase subunit b</shortName>
    </alternativeName>
</protein>
<dbReference type="EMBL" id="JAMZFT010000001">
    <property type="protein sequence ID" value="MCP1335299.1"/>
    <property type="molecule type" value="Genomic_DNA"/>
</dbReference>
<name>A0A9J6PCE8_9PROT</name>
<dbReference type="InterPro" id="IPR050059">
    <property type="entry name" value="ATP_synthase_B_chain"/>
</dbReference>
<evidence type="ECO:0000256" key="3">
    <source>
        <dbReference type="ARBA" id="ARBA00022547"/>
    </source>
</evidence>
<dbReference type="CDD" id="cd06503">
    <property type="entry name" value="ATP-synt_Fo_b"/>
    <property type="match status" value="1"/>
</dbReference>
<keyword evidence="3 13" id="KW-0138">CF(0)</keyword>
<feature type="transmembrane region" description="Helical" evidence="13">
    <location>
        <begin position="6"/>
        <end position="27"/>
    </location>
</feature>
<keyword evidence="5 13" id="KW-0375">Hydrogen ion transport</keyword>
<proteinExistence type="inferred from homology"/>
<dbReference type="InterPro" id="IPR000711">
    <property type="entry name" value="ATPase_OSCP/dsu"/>
</dbReference>
<dbReference type="RefSeq" id="WP_269331248.1">
    <property type="nucleotide sequence ID" value="NZ_JAMZFT010000001.1"/>
</dbReference>
<feature type="coiled-coil region" evidence="14">
    <location>
        <begin position="45"/>
        <end position="109"/>
    </location>
</feature>
<evidence type="ECO:0000256" key="2">
    <source>
        <dbReference type="ARBA" id="ARBA00022448"/>
    </source>
</evidence>
<evidence type="ECO:0000256" key="10">
    <source>
        <dbReference type="ARBA" id="ARBA00025198"/>
    </source>
</evidence>
<dbReference type="PANTHER" id="PTHR33445:SF2">
    <property type="entry name" value="ATP SYNTHASE SUBUNIT B', CHLOROPLASTIC"/>
    <property type="match status" value="1"/>
</dbReference>
<sequence length="257" mass="28357">MQIDWITVAAQAVNFLVLVWLLKRVLYAPITRAMARREERIAARLADARDARQTAETEAEALKTARKALDDDRQRILAEAREEARALEAQLEEEARAAAAEEREAWRAEVEKDRMEFLRDLRHAAAHHIHALGRDVLRDLADADLDARVAQRFLDALSALDAAAARRLAQGAEEDGGRVQVASAFDLPQAVKASITRAVHRLTGTATEVLYARAPDLVLGVRLQAGGQTVEWTLAAHLDRLEAAMDRALGTPRAGDL</sequence>
<dbReference type="Proteomes" id="UP001055804">
    <property type="component" value="Unassembled WGS sequence"/>
</dbReference>
<keyword evidence="13" id="KW-1003">Cell membrane</keyword>
<comment type="caution">
    <text evidence="15">The sequence shown here is derived from an EMBL/GenBank/DDBJ whole genome shotgun (WGS) entry which is preliminary data.</text>
</comment>
<dbReference type="HAMAP" id="MF_01398">
    <property type="entry name" value="ATP_synth_b_bprime"/>
    <property type="match status" value="1"/>
</dbReference>
<dbReference type="InterPro" id="IPR002146">
    <property type="entry name" value="ATP_synth_b/b'su_bac/chlpt"/>
</dbReference>
<gene>
    <name evidence="13" type="primary">atpF</name>
    <name evidence="15" type="ORF">NJQ99_02655</name>
</gene>
<dbReference type="Pfam" id="PF00213">
    <property type="entry name" value="OSCP"/>
    <property type="match status" value="1"/>
</dbReference>
<keyword evidence="16" id="KW-1185">Reference proteome</keyword>
<comment type="function">
    <text evidence="10 13">F(1)F(0) ATP synthase produces ATP from ADP in the presence of a proton or sodium gradient. F-type ATPases consist of two structural domains, F(1) containing the extramembraneous catalytic core and F(0) containing the membrane proton channel, linked together by a central stalk and a peripheral stalk. During catalysis, ATP synthesis in the catalytic domain of F(1) is coupled via a rotary mechanism of the central stalk subunits to proton translocation.</text>
</comment>
<dbReference type="GO" id="GO:0046961">
    <property type="term" value="F:proton-transporting ATPase activity, rotational mechanism"/>
    <property type="evidence" value="ECO:0007669"/>
    <property type="project" value="TreeGrafter"/>
</dbReference>
<evidence type="ECO:0000256" key="4">
    <source>
        <dbReference type="ARBA" id="ARBA00022692"/>
    </source>
</evidence>
<dbReference type="AlphaFoldDB" id="A0A9J6PCE8"/>
<comment type="function">
    <text evidence="11">Component of the F(0) channel, it forms part of the peripheral stalk, linking F(1) to F(0). The b'-subunit is a diverged and duplicated form of b found in plants and photosynthetic bacteria.</text>
</comment>
<dbReference type="GO" id="GO:0046933">
    <property type="term" value="F:proton-transporting ATP synthase activity, rotational mechanism"/>
    <property type="evidence" value="ECO:0007669"/>
    <property type="project" value="UniProtKB-UniRule"/>
</dbReference>
<evidence type="ECO:0000256" key="5">
    <source>
        <dbReference type="ARBA" id="ARBA00022781"/>
    </source>
</evidence>
<comment type="subcellular location">
    <subcellularLocation>
        <location evidence="13">Cell membrane</location>
        <topology evidence="13">Single-pass membrane protein</topology>
    </subcellularLocation>
    <subcellularLocation>
        <location evidence="12">Endomembrane system</location>
        <topology evidence="12">Single-pass membrane protein</topology>
    </subcellularLocation>
</comment>
<keyword evidence="14" id="KW-0175">Coiled coil</keyword>
<evidence type="ECO:0000313" key="15">
    <source>
        <dbReference type="EMBL" id="MCP1335299.1"/>
    </source>
</evidence>
<comment type="subunit">
    <text evidence="13">F-type ATPases have 2 components, F(1) - the catalytic core - and F(0) - the membrane proton channel. F(1) has five subunits: alpha(3), beta(3), gamma(1), delta(1), epsilon(1). F(0) has three main subunits: a(1), b(2) and c(10-14). The alpha and beta chains form an alternating ring which encloses part of the gamma chain. F(1) is attached to F(0) by a central stalk formed by the gamma and epsilon chains, while a peripheral stalk is formed by the delta and b chains.</text>
</comment>
<evidence type="ECO:0000256" key="7">
    <source>
        <dbReference type="ARBA" id="ARBA00023065"/>
    </source>
</evidence>
<reference evidence="15" key="1">
    <citation type="submission" date="2022-06" db="EMBL/GenBank/DDBJ databases">
        <title>Isolation and Genomics of Futiania mangrovii gen. nov., sp. nov., a Rare and Metabolically-versatile member in the Class Alphaproteobacteria.</title>
        <authorList>
            <person name="Liu L."/>
            <person name="Huang W.-C."/>
            <person name="Pan J."/>
            <person name="Li J."/>
            <person name="Huang Y."/>
            <person name="Du H."/>
            <person name="Liu Y."/>
            <person name="Li M."/>
        </authorList>
    </citation>
    <scope>NUCLEOTIDE SEQUENCE</scope>
    <source>
        <strain evidence="15">FT118</strain>
    </source>
</reference>
<keyword evidence="8 13" id="KW-0472">Membrane</keyword>
<evidence type="ECO:0000256" key="8">
    <source>
        <dbReference type="ARBA" id="ARBA00023136"/>
    </source>
</evidence>
<keyword evidence="7 13" id="KW-0406">Ion transport</keyword>
<keyword evidence="2 13" id="KW-0813">Transport</keyword>
<evidence type="ECO:0000313" key="16">
    <source>
        <dbReference type="Proteomes" id="UP001055804"/>
    </source>
</evidence>
<keyword evidence="9 13" id="KW-0066">ATP synthesis</keyword>
<keyword evidence="6 13" id="KW-1133">Transmembrane helix</keyword>
<dbReference type="PANTHER" id="PTHR33445">
    <property type="entry name" value="ATP SYNTHASE SUBUNIT B', CHLOROPLASTIC"/>
    <property type="match status" value="1"/>
</dbReference>
<dbReference type="GO" id="GO:0045259">
    <property type="term" value="C:proton-transporting ATP synthase complex"/>
    <property type="evidence" value="ECO:0007669"/>
    <property type="project" value="UniProtKB-KW"/>
</dbReference>
<evidence type="ECO:0000256" key="12">
    <source>
        <dbReference type="ARBA" id="ARBA00037847"/>
    </source>
</evidence>